<dbReference type="KEGG" id="csy:CENSYa_0528"/>
<sequence length="210" mass="21835">MSKQTYGIALGGSAAVLALLALVPAGTSFLPGGAADPAFYGMAELVHTSADGELLSSHTVHNRLVDTGEEILIYGAFGDLADSKKPTLLCVSDVDHTDTFPADDSLVALHVPSNAFANTSVNTCVTADINTTISSVAIMNATFTPDTNYAFGEVINSITVCNTNMNNSNMQNCVNAGDIFSTVETPQTNATSADDLIGVTYTFNVTSPEN</sequence>
<dbReference type="EMBL" id="DP000238">
    <property type="protein sequence ID" value="ABK77161.1"/>
    <property type="molecule type" value="Genomic_DNA"/>
</dbReference>
<gene>
    <name evidence="1" type="ordered locus">CENSYa_0528</name>
</gene>
<evidence type="ECO:0000313" key="2">
    <source>
        <dbReference type="Proteomes" id="UP000000758"/>
    </source>
</evidence>
<reference evidence="1 2" key="1">
    <citation type="journal article" date="2006" name="Proc. Natl. Acad. Sci. U.S.A.">
        <title>Genomic analysis of the uncultivated marine crenarchaeote Cenarchaeum symbiosum.</title>
        <authorList>
            <person name="Hallam S.J."/>
            <person name="Konstantinidis K.T."/>
            <person name="Putnam N."/>
            <person name="Schleper C."/>
            <person name="Watanabe Y."/>
            <person name="Sugahara J."/>
            <person name="Preston C."/>
            <person name="de la Torre J."/>
            <person name="Richardson P.M."/>
            <person name="DeLong E.F."/>
        </authorList>
    </citation>
    <scope>NUCLEOTIDE SEQUENCE [LARGE SCALE GENOMIC DNA]</scope>
    <source>
        <strain evidence="2">A</strain>
    </source>
</reference>
<dbReference type="Proteomes" id="UP000000758">
    <property type="component" value="Chromosome"/>
</dbReference>
<dbReference type="EnsemblBacteria" id="ABK77161">
    <property type="protein sequence ID" value="ABK77161"/>
    <property type="gene ID" value="CENSYa_0528"/>
</dbReference>
<protein>
    <submittedName>
        <fullName evidence="1">Uncharacterized protein</fullName>
    </submittedName>
</protein>
<organism evidence="1 2">
    <name type="scientific">Cenarchaeum symbiosum (strain A)</name>
    <dbReference type="NCBI Taxonomy" id="414004"/>
    <lineage>
        <taxon>Archaea</taxon>
        <taxon>Nitrososphaerota</taxon>
        <taxon>Candidatus Cenarchaeales</taxon>
        <taxon>Candidatus Cenarchaeaceae</taxon>
        <taxon>Candidatus Cenarchaeum</taxon>
    </lineage>
</organism>
<dbReference type="STRING" id="414004.CENSYa_0528"/>
<dbReference type="AlphaFoldDB" id="A0RUZ4"/>
<evidence type="ECO:0000313" key="1">
    <source>
        <dbReference type="EMBL" id="ABK77161.1"/>
    </source>
</evidence>
<accession>A0RUZ4</accession>
<keyword evidence="2" id="KW-1185">Reference proteome</keyword>
<proteinExistence type="predicted"/>
<dbReference type="PATRIC" id="fig|414004.10.peg.485"/>
<dbReference type="HOGENOM" id="CLU_075233_0_0_2"/>
<name>A0RUZ4_CENSY</name>